<evidence type="ECO:0000313" key="2">
    <source>
        <dbReference type="EMBL" id="KII74340.1"/>
    </source>
</evidence>
<gene>
    <name evidence="2" type="ORF">RF11_06487</name>
</gene>
<dbReference type="AlphaFoldDB" id="A0A0C2NDF6"/>
<sequence>MLNVASRETNTGKALQCSGDQYDRLVQASIVLGFMHQGHRYRDRERRIAWRGMVDQLIGLEDPDQNGPSNSRSKHHTGTNYSARPTVIRFVDISSISNATRDEITELISETRRLLVSQTVEIMIEAQTLSNVLSAVQVSSYGLQMPCYSKQLWKKRNLAKCVLQLKGKRSKKRRHNLSRLQL</sequence>
<reference evidence="2 3" key="1">
    <citation type="journal article" date="2014" name="Genome Biol. Evol.">
        <title>The genome of the myxosporean Thelohanellus kitauei shows adaptations to nutrient acquisition within its fish host.</title>
        <authorList>
            <person name="Yang Y."/>
            <person name="Xiong J."/>
            <person name="Zhou Z."/>
            <person name="Huo F."/>
            <person name="Miao W."/>
            <person name="Ran C."/>
            <person name="Liu Y."/>
            <person name="Zhang J."/>
            <person name="Feng J."/>
            <person name="Wang M."/>
            <person name="Wang M."/>
            <person name="Wang L."/>
            <person name="Yao B."/>
        </authorList>
    </citation>
    <scope>NUCLEOTIDE SEQUENCE [LARGE SCALE GENOMIC DNA]</scope>
    <source>
        <strain evidence="2">Wuqing</strain>
    </source>
</reference>
<dbReference type="Proteomes" id="UP000031668">
    <property type="component" value="Unassembled WGS sequence"/>
</dbReference>
<comment type="caution">
    <text evidence="2">The sequence shown here is derived from an EMBL/GenBank/DDBJ whole genome shotgun (WGS) entry which is preliminary data.</text>
</comment>
<accession>A0A0C2NDF6</accession>
<evidence type="ECO:0000256" key="1">
    <source>
        <dbReference type="SAM" id="MobiDB-lite"/>
    </source>
</evidence>
<protein>
    <submittedName>
        <fullName evidence="2">Uncharacterized protein</fullName>
    </submittedName>
</protein>
<organism evidence="2 3">
    <name type="scientific">Thelohanellus kitauei</name>
    <name type="common">Myxosporean</name>
    <dbReference type="NCBI Taxonomy" id="669202"/>
    <lineage>
        <taxon>Eukaryota</taxon>
        <taxon>Metazoa</taxon>
        <taxon>Cnidaria</taxon>
        <taxon>Myxozoa</taxon>
        <taxon>Myxosporea</taxon>
        <taxon>Bivalvulida</taxon>
        <taxon>Platysporina</taxon>
        <taxon>Myxobolidae</taxon>
        <taxon>Thelohanellus</taxon>
    </lineage>
</organism>
<proteinExistence type="predicted"/>
<evidence type="ECO:0000313" key="3">
    <source>
        <dbReference type="Proteomes" id="UP000031668"/>
    </source>
</evidence>
<keyword evidence="3" id="KW-1185">Reference proteome</keyword>
<feature type="region of interest" description="Disordered" evidence="1">
    <location>
        <begin position="60"/>
        <end position="80"/>
    </location>
</feature>
<name>A0A0C2NDF6_THEKT</name>
<dbReference type="EMBL" id="JWZT01000443">
    <property type="protein sequence ID" value="KII74340.1"/>
    <property type="molecule type" value="Genomic_DNA"/>
</dbReference>